<comment type="caution">
    <text evidence="1">The sequence shown here is derived from an EMBL/GenBank/DDBJ whole genome shotgun (WGS) entry which is preliminary data.</text>
</comment>
<name>A0A7W7WPK2_9ACTN</name>
<keyword evidence="2" id="KW-1185">Reference proteome</keyword>
<reference evidence="1 2" key="1">
    <citation type="submission" date="2020-08" db="EMBL/GenBank/DDBJ databases">
        <title>Sequencing the genomes of 1000 actinobacteria strains.</title>
        <authorList>
            <person name="Klenk H.-P."/>
        </authorList>
    </citation>
    <scope>NUCLEOTIDE SEQUENCE [LARGE SCALE GENOMIC DNA]</scope>
    <source>
        <strain evidence="1 2">DSM 45886</strain>
    </source>
</reference>
<evidence type="ECO:0000313" key="1">
    <source>
        <dbReference type="EMBL" id="MBB4959326.1"/>
    </source>
</evidence>
<evidence type="ECO:0000313" key="2">
    <source>
        <dbReference type="Proteomes" id="UP000578819"/>
    </source>
</evidence>
<accession>A0A7W7WPK2</accession>
<gene>
    <name evidence="1" type="ORF">FHR38_003059</name>
</gene>
<dbReference type="EMBL" id="JACHJW010000001">
    <property type="protein sequence ID" value="MBB4959326.1"/>
    <property type="molecule type" value="Genomic_DNA"/>
</dbReference>
<organism evidence="1 2">
    <name type="scientific">Micromonospora polyrhachis</name>
    <dbReference type="NCBI Taxonomy" id="1282883"/>
    <lineage>
        <taxon>Bacteria</taxon>
        <taxon>Bacillati</taxon>
        <taxon>Actinomycetota</taxon>
        <taxon>Actinomycetes</taxon>
        <taxon>Micromonosporales</taxon>
        <taxon>Micromonosporaceae</taxon>
        <taxon>Micromonospora</taxon>
    </lineage>
</organism>
<dbReference type="Proteomes" id="UP000578819">
    <property type="component" value="Unassembled WGS sequence"/>
</dbReference>
<sequence length="66" mass="6928">MCQETADLAATACPSLDRRDTASGVTARPENHMAIDCGGRDDFVAFLQRFVATCKGHGITGRGLGS</sequence>
<protein>
    <submittedName>
        <fullName evidence="1">Uncharacterized protein</fullName>
    </submittedName>
</protein>
<proteinExistence type="predicted"/>
<dbReference type="AlphaFoldDB" id="A0A7W7WPK2"/>